<feature type="domain" description="Prokaryotic pPIWI-RE MID" evidence="3">
    <location>
        <begin position="459"/>
        <end position="585"/>
    </location>
</feature>
<sequence>MYNQIRICAFEHDPSRDPWVERFHVAKFAEQWQTELTDLYALGWRSAEAMVGLPVRRLNQVLRAVAPGVLATGRGAAADPSAPWIYTDGEVPAEVVRAAFLTWVMSLRPEPEHQAALDRVLDSISGTAIQWLPVEVDLTSVDLSEGGTALPPRRLYSLLPELVATRLARRSFRARKSDGETRFRVVNRDQGTELVAWPPRFTPFDGGGHFFSAVVRITCHTVPFTARLRVHVSMGIRRWVAGDRLFLPHRRSATALVDTPLPWGDGGSAARTRLSVNNIRYDARQGRVVWGRNSPVGLLSDLDVIGSYPKAEEVISSPTAWLTGREGKAVGIVYSTALETTHAVGTGLMPDERAELDEWVAEGLKPLLRRVPDLVRVPRVRNKPALLPAAPKIKPEQREKFDRQVEADRRRGLRAALTGDPLHVDVVTIFPESADRILREFARQLGCPEEQVTTEVRQRWFFDGLEVRLTVSSLGDLARKVDVPKRGTPQRPAAVREAHRARRLAAGAAFPRLDAPAIALVELPGGDRFTEPDSDPKSTLRLGFADSGRLTQFIRPLPGSGDDVDQRVRSACLDAFRQLGVFTSAEPRTRSPLPTGLQYVGLWVVRGAHGRRLVAVRVRPGEEVHQVTAWDDRVKDWVPYRRFLLASSTADASFGTKGQRNANDDRLDVERRIRSILYQSRDRPTLLLVNSGNLRESWPSLANGSLMRDHLGFTGIQDQRVGAYGDELRVVLVRDRNSREEVPQWYAPTPEGKPAGFASGLWYPGDAAGDNRVFASTADLPRSFPKTPRGLRKLGDDVSSQYGATVSAWNPQYLEITSLCVASGDARSPDSAAEWASVAHQQRFHDEYDPLAQPFPVHLAKKAGEYCFSTGSNEDEAE</sequence>
<gene>
    <name evidence="4" type="ORF">C8E97_2147</name>
</gene>
<dbReference type="RefSeq" id="WP_170211739.1">
    <property type="nucleotide sequence ID" value="NZ_RBXO01000001.1"/>
</dbReference>
<accession>A0A495VWF8</accession>
<evidence type="ECO:0000259" key="1">
    <source>
        <dbReference type="Pfam" id="PF13032"/>
    </source>
</evidence>
<evidence type="ECO:0000259" key="2">
    <source>
        <dbReference type="Pfam" id="PF13111"/>
    </source>
</evidence>
<dbReference type="Pfam" id="PF18157">
    <property type="entry name" value="MID_pPIWI_RE"/>
    <property type="match status" value="1"/>
</dbReference>
<evidence type="ECO:0000313" key="5">
    <source>
        <dbReference type="Proteomes" id="UP000282084"/>
    </source>
</evidence>
<keyword evidence="5" id="KW-1185">Reference proteome</keyword>
<proteinExistence type="predicted"/>
<dbReference type="Pfam" id="PF13032">
    <property type="entry name" value="RNaseH_pPIWI_RE"/>
    <property type="match status" value="1"/>
</dbReference>
<dbReference type="AlphaFoldDB" id="A0A495VWF8"/>
<feature type="domain" description="pPIWI-RE module N-terminal" evidence="2">
    <location>
        <begin position="9"/>
        <end position="415"/>
    </location>
</feature>
<dbReference type="InterPro" id="IPR025085">
    <property type="entry name" value="pPIWI_RE_X"/>
</dbReference>
<feature type="domain" description="pPIWI-RE RNaseH" evidence="1">
    <location>
        <begin position="599"/>
        <end position="867"/>
    </location>
</feature>
<protein>
    <submittedName>
        <fullName evidence="4">Uncharacterized protein DUF3893</fullName>
    </submittedName>
</protein>
<dbReference type="InterPro" id="IPR040496">
    <property type="entry name" value="MID_pPIWI_RE"/>
</dbReference>
<dbReference type="EMBL" id="RBXO01000001">
    <property type="protein sequence ID" value="RKT53579.1"/>
    <property type="molecule type" value="Genomic_DNA"/>
</dbReference>
<dbReference type="Proteomes" id="UP000282084">
    <property type="component" value="Unassembled WGS sequence"/>
</dbReference>
<name>A0A495VWF8_9PSEU</name>
<reference evidence="4 5" key="1">
    <citation type="submission" date="2018-10" db="EMBL/GenBank/DDBJ databases">
        <title>Sequencing the genomes of 1000 actinobacteria strains.</title>
        <authorList>
            <person name="Klenk H.-P."/>
        </authorList>
    </citation>
    <scope>NUCLEOTIDE SEQUENCE [LARGE SCALE GENOMIC DNA]</scope>
    <source>
        <strain evidence="4 5">DSM 43800</strain>
    </source>
</reference>
<dbReference type="InterPro" id="IPR024996">
    <property type="entry name" value="RNaseH_pPIWI_RE"/>
</dbReference>
<organism evidence="4 5">
    <name type="scientific">Saccharothrix australiensis</name>
    <dbReference type="NCBI Taxonomy" id="2072"/>
    <lineage>
        <taxon>Bacteria</taxon>
        <taxon>Bacillati</taxon>
        <taxon>Actinomycetota</taxon>
        <taxon>Actinomycetes</taxon>
        <taxon>Pseudonocardiales</taxon>
        <taxon>Pseudonocardiaceae</taxon>
        <taxon>Saccharothrix</taxon>
    </lineage>
</organism>
<evidence type="ECO:0000259" key="3">
    <source>
        <dbReference type="Pfam" id="PF18157"/>
    </source>
</evidence>
<evidence type="ECO:0000313" key="4">
    <source>
        <dbReference type="EMBL" id="RKT53579.1"/>
    </source>
</evidence>
<dbReference type="Pfam" id="PF13111">
    <property type="entry name" value="pPIWI_RE_X"/>
    <property type="match status" value="1"/>
</dbReference>
<comment type="caution">
    <text evidence="4">The sequence shown here is derived from an EMBL/GenBank/DDBJ whole genome shotgun (WGS) entry which is preliminary data.</text>
</comment>